<evidence type="ECO:0000256" key="1">
    <source>
        <dbReference type="ARBA" id="ARBA00004496"/>
    </source>
</evidence>
<dbReference type="FunFam" id="3.30.1360.40:FF:000001">
    <property type="entry name" value="Ribosome-recycling factor"/>
    <property type="match status" value="1"/>
</dbReference>
<dbReference type="CDD" id="cd00520">
    <property type="entry name" value="RRF"/>
    <property type="match status" value="1"/>
</dbReference>
<dbReference type="PANTHER" id="PTHR20982">
    <property type="entry name" value="RIBOSOME RECYCLING FACTOR"/>
    <property type="match status" value="1"/>
</dbReference>
<evidence type="ECO:0000313" key="8">
    <source>
        <dbReference type="EMBL" id="KAA5604484.1"/>
    </source>
</evidence>
<dbReference type="Proteomes" id="UP000324065">
    <property type="component" value="Unassembled WGS sequence"/>
</dbReference>
<keyword evidence="3 6" id="KW-0963">Cytoplasm</keyword>
<evidence type="ECO:0000256" key="2">
    <source>
        <dbReference type="ARBA" id="ARBA00005912"/>
    </source>
</evidence>
<reference evidence="8 9" key="1">
    <citation type="submission" date="2019-09" db="EMBL/GenBank/DDBJ databases">
        <title>Genome sequence of Roseospira marina, one of the more divergent members of the non-sulfur purple photosynthetic bacterial family, the Rhodospirillaceae.</title>
        <authorList>
            <person name="Meyer T."/>
            <person name="Kyndt J."/>
        </authorList>
    </citation>
    <scope>NUCLEOTIDE SEQUENCE [LARGE SCALE GENOMIC DNA]</scope>
    <source>
        <strain evidence="8 9">DSM 15113</strain>
    </source>
</reference>
<proteinExistence type="inferred from homology"/>
<dbReference type="InterPro" id="IPR002661">
    <property type="entry name" value="Ribosome_recyc_fac"/>
</dbReference>
<dbReference type="GO" id="GO:0005829">
    <property type="term" value="C:cytosol"/>
    <property type="evidence" value="ECO:0007669"/>
    <property type="project" value="GOC"/>
</dbReference>
<comment type="subcellular location">
    <subcellularLocation>
        <location evidence="1 6">Cytoplasm</location>
    </subcellularLocation>
</comment>
<evidence type="ECO:0000256" key="3">
    <source>
        <dbReference type="ARBA" id="ARBA00022490"/>
    </source>
</evidence>
<keyword evidence="4 6" id="KW-0648">Protein biosynthesis</keyword>
<dbReference type="GO" id="GO:0043023">
    <property type="term" value="F:ribosomal large subunit binding"/>
    <property type="evidence" value="ECO:0007669"/>
    <property type="project" value="TreeGrafter"/>
</dbReference>
<sequence length="191" mass="21370">MSDKPADFAALKQDLKHRMDSTLDVLRKEFAGLRTGRAHVSLLDPVMVDAYGSSMPLNQVASVNVPEPRMLTVQVWDRTMAKAVEKAIRDCGLGLNPAGEGQTIRVPIPPLNEERRTELTKVAGKYAEHARVAIRNVRRDGMDQLKRMEKDGDISQDDHKKHGTEVQALTDDAIKTVDEALHHKEEEIMQV</sequence>
<dbReference type="AlphaFoldDB" id="A0A5M6I896"/>
<gene>
    <name evidence="6" type="primary">frr</name>
    <name evidence="8" type="ORF">F1188_15700</name>
</gene>
<evidence type="ECO:0000313" key="9">
    <source>
        <dbReference type="Proteomes" id="UP000324065"/>
    </source>
</evidence>
<dbReference type="InterPro" id="IPR036191">
    <property type="entry name" value="RRF_sf"/>
</dbReference>
<comment type="caution">
    <text evidence="8">The sequence shown here is derived from an EMBL/GenBank/DDBJ whole genome shotgun (WGS) entry which is preliminary data.</text>
</comment>
<name>A0A5M6I896_9PROT</name>
<dbReference type="HAMAP" id="MF_00040">
    <property type="entry name" value="RRF"/>
    <property type="match status" value="1"/>
</dbReference>
<dbReference type="FunFam" id="1.10.132.20:FF:000001">
    <property type="entry name" value="Ribosome-recycling factor"/>
    <property type="match status" value="1"/>
</dbReference>
<dbReference type="PANTHER" id="PTHR20982:SF3">
    <property type="entry name" value="MITOCHONDRIAL RIBOSOME RECYCLING FACTOR PSEUDO 1"/>
    <property type="match status" value="1"/>
</dbReference>
<comment type="function">
    <text evidence="5 6">Responsible for the release of ribosomes from messenger RNA at the termination of protein biosynthesis. May increase the efficiency of translation by recycling ribosomes from one round of translation to another.</text>
</comment>
<keyword evidence="9" id="KW-1185">Reference proteome</keyword>
<dbReference type="Pfam" id="PF01765">
    <property type="entry name" value="RRF"/>
    <property type="match status" value="1"/>
</dbReference>
<dbReference type="Gene3D" id="1.10.132.20">
    <property type="entry name" value="Ribosome-recycling factor"/>
    <property type="match status" value="1"/>
</dbReference>
<dbReference type="SUPFAM" id="SSF55194">
    <property type="entry name" value="Ribosome recycling factor, RRF"/>
    <property type="match status" value="1"/>
</dbReference>
<dbReference type="Gene3D" id="3.30.1360.40">
    <property type="match status" value="1"/>
</dbReference>
<feature type="domain" description="Ribosome recycling factor" evidence="7">
    <location>
        <begin position="26"/>
        <end position="189"/>
    </location>
</feature>
<organism evidence="8 9">
    <name type="scientific">Roseospira marina</name>
    <dbReference type="NCBI Taxonomy" id="140057"/>
    <lineage>
        <taxon>Bacteria</taxon>
        <taxon>Pseudomonadati</taxon>
        <taxon>Pseudomonadota</taxon>
        <taxon>Alphaproteobacteria</taxon>
        <taxon>Rhodospirillales</taxon>
        <taxon>Rhodospirillaceae</taxon>
        <taxon>Roseospira</taxon>
    </lineage>
</organism>
<protein>
    <recommendedName>
        <fullName evidence="6">Ribosome-recycling factor</fullName>
        <shortName evidence="6">RRF</shortName>
    </recommendedName>
    <alternativeName>
        <fullName evidence="6">Ribosome-releasing factor</fullName>
    </alternativeName>
</protein>
<evidence type="ECO:0000256" key="4">
    <source>
        <dbReference type="ARBA" id="ARBA00022917"/>
    </source>
</evidence>
<dbReference type="EMBL" id="VWPJ01000017">
    <property type="protein sequence ID" value="KAA5604484.1"/>
    <property type="molecule type" value="Genomic_DNA"/>
</dbReference>
<evidence type="ECO:0000259" key="7">
    <source>
        <dbReference type="Pfam" id="PF01765"/>
    </source>
</evidence>
<dbReference type="InterPro" id="IPR023584">
    <property type="entry name" value="Ribosome_recyc_fac_dom"/>
</dbReference>
<dbReference type="NCBIfam" id="TIGR00496">
    <property type="entry name" value="frr"/>
    <property type="match status" value="1"/>
</dbReference>
<evidence type="ECO:0000256" key="5">
    <source>
        <dbReference type="ARBA" id="ARBA00025050"/>
    </source>
</evidence>
<comment type="similarity">
    <text evidence="2 6">Belongs to the RRF family.</text>
</comment>
<dbReference type="GO" id="GO:0002184">
    <property type="term" value="P:cytoplasmic translational termination"/>
    <property type="evidence" value="ECO:0007669"/>
    <property type="project" value="TreeGrafter"/>
</dbReference>
<accession>A0A5M6I896</accession>
<evidence type="ECO:0000256" key="6">
    <source>
        <dbReference type="HAMAP-Rule" id="MF_00040"/>
    </source>
</evidence>
<dbReference type="OrthoDB" id="9804006at2"/>